<dbReference type="InterPro" id="IPR001138">
    <property type="entry name" value="Zn2Cys6_DnaBD"/>
</dbReference>
<feature type="region of interest" description="Disordered" evidence="2">
    <location>
        <begin position="510"/>
        <end position="530"/>
    </location>
</feature>
<dbReference type="InterPro" id="IPR053187">
    <property type="entry name" value="Notoamide_regulator"/>
</dbReference>
<organism evidence="4 5">
    <name type="scientific">Seiridium cardinale</name>
    <dbReference type="NCBI Taxonomy" id="138064"/>
    <lineage>
        <taxon>Eukaryota</taxon>
        <taxon>Fungi</taxon>
        <taxon>Dikarya</taxon>
        <taxon>Ascomycota</taxon>
        <taxon>Pezizomycotina</taxon>
        <taxon>Sordariomycetes</taxon>
        <taxon>Xylariomycetidae</taxon>
        <taxon>Amphisphaeriales</taxon>
        <taxon>Sporocadaceae</taxon>
        <taxon>Seiridium</taxon>
    </lineage>
</organism>
<feature type="compositionally biased region" description="Low complexity" evidence="2">
    <location>
        <begin position="511"/>
        <end position="530"/>
    </location>
</feature>
<name>A0ABR2XIA7_9PEZI</name>
<dbReference type="SUPFAM" id="SSF57701">
    <property type="entry name" value="Zn2/Cys6 DNA-binding domain"/>
    <property type="match status" value="1"/>
</dbReference>
<dbReference type="PROSITE" id="PS00463">
    <property type="entry name" value="ZN2_CY6_FUNGAL_1"/>
    <property type="match status" value="1"/>
</dbReference>
<dbReference type="PANTHER" id="PTHR47256">
    <property type="entry name" value="ZN(II)2CYS6 TRANSCRIPTION FACTOR (EUROFUNG)-RELATED"/>
    <property type="match status" value="1"/>
</dbReference>
<feature type="region of interest" description="Disordered" evidence="2">
    <location>
        <begin position="256"/>
        <end position="282"/>
    </location>
</feature>
<dbReference type="CDD" id="cd12148">
    <property type="entry name" value="fungal_TF_MHR"/>
    <property type="match status" value="1"/>
</dbReference>
<protein>
    <recommendedName>
        <fullName evidence="3">Zn(2)-C6 fungal-type domain-containing protein</fullName>
    </recommendedName>
</protein>
<proteinExistence type="predicted"/>
<evidence type="ECO:0000313" key="5">
    <source>
        <dbReference type="Proteomes" id="UP001465668"/>
    </source>
</evidence>
<gene>
    <name evidence="4" type="ORF">SCAR479_09925</name>
</gene>
<evidence type="ECO:0000256" key="1">
    <source>
        <dbReference type="ARBA" id="ARBA00023242"/>
    </source>
</evidence>
<keyword evidence="5" id="KW-1185">Reference proteome</keyword>
<dbReference type="InterPro" id="IPR036864">
    <property type="entry name" value="Zn2-C6_fun-type_DNA-bd_sf"/>
</dbReference>
<dbReference type="Proteomes" id="UP001465668">
    <property type="component" value="Unassembled WGS sequence"/>
</dbReference>
<reference evidence="4 5" key="1">
    <citation type="submission" date="2024-02" db="EMBL/GenBank/DDBJ databases">
        <title>First draft genome assembly of two strains of Seiridium cardinale.</title>
        <authorList>
            <person name="Emiliani G."/>
            <person name="Scali E."/>
        </authorList>
    </citation>
    <scope>NUCLEOTIDE SEQUENCE [LARGE SCALE GENOMIC DNA]</scope>
    <source>
        <strain evidence="4 5">BM-138-000479</strain>
    </source>
</reference>
<evidence type="ECO:0000313" key="4">
    <source>
        <dbReference type="EMBL" id="KAK9773392.1"/>
    </source>
</evidence>
<dbReference type="PROSITE" id="PS50048">
    <property type="entry name" value="ZN2_CY6_FUNGAL_2"/>
    <property type="match status" value="1"/>
</dbReference>
<dbReference type="EMBL" id="JARVKM010000051">
    <property type="protein sequence ID" value="KAK9773392.1"/>
    <property type="molecule type" value="Genomic_DNA"/>
</dbReference>
<feature type="domain" description="Zn(2)-C6 fungal-type" evidence="3">
    <location>
        <begin position="82"/>
        <end position="113"/>
    </location>
</feature>
<comment type="caution">
    <text evidence="4">The sequence shown here is derived from an EMBL/GenBank/DDBJ whole genome shotgun (WGS) entry which is preliminary data.</text>
</comment>
<dbReference type="CDD" id="cd00067">
    <property type="entry name" value="GAL4"/>
    <property type="match status" value="1"/>
</dbReference>
<dbReference type="Gene3D" id="4.10.240.10">
    <property type="entry name" value="Zn(2)-C6 fungal-type DNA-binding domain"/>
    <property type="match status" value="1"/>
</dbReference>
<keyword evidence="1" id="KW-0539">Nucleus</keyword>
<evidence type="ECO:0000259" key="3">
    <source>
        <dbReference type="PROSITE" id="PS50048"/>
    </source>
</evidence>
<accession>A0ABR2XIA7</accession>
<dbReference type="PANTHER" id="PTHR47256:SF1">
    <property type="entry name" value="ZN(II)2CYS6 TRANSCRIPTION FACTOR (EUROFUNG)"/>
    <property type="match status" value="1"/>
</dbReference>
<dbReference type="Pfam" id="PF00172">
    <property type="entry name" value="Zn_clus"/>
    <property type="match status" value="1"/>
</dbReference>
<dbReference type="SMART" id="SM00066">
    <property type="entry name" value="GAL4"/>
    <property type="match status" value="1"/>
</dbReference>
<evidence type="ECO:0000256" key="2">
    <source>
        <dbReference type="SAM" id="MobiDB-lite"/>
    </source>
</evidence>
<sequence length="808" mass="90056">MQMLIFGDNLQRDIATRERAAATAHTQENVNFYHIACLASNVKYRSLLPAPDNGSAADPTAPAPEMSAKEVPKRKRIGVAVACNLCRSKKTRCDGARPVCGLCQKRGAVKCSYSDKRDANDETREIMELLKSEPESVAIDILKILRSNHDPTTVLSLVSARHGGKQEHPPSSLGLGAPTPQSYPMETELVAKNPIRVARSPTEAFLLCYWHANSSPMVRQVFPMEELLTPGIVVYPVMHSLFKPTLMQSHLLRSVSSPTDPAVQPGNAPDTTHSIGADNPEIDSDSAIRRFRRPLSQADLTKHGSTLCDERLHDLDISFWTTVPIPNNLAAKVISLYLVTDHPLLGTFEPRQFIADLVNHGQTSCSHFLANTLLYWGCQMYSAIEKEANEYAQQLSAEAVHLWTIEKNCDSILTMIGAQMLSLAYMGNGKDHDVLVYQIESVRMGARLGLLGVDEGTAAVKLAELSEEKLKAYSFAAWGVFNWAMLVTVFYRQPGLVYLKFPPTLPIPGDSGRASPESSGTSSSGVSCSGKTPEPYILPSYMGNTFPAVCEFWRIMREVCLAYFSAEGDPMDHVSLDFAELKYREILAWAENLPLPVLRDVDSPHHVMVLHMWIHAAITDIFRPFVQREEVGLLRLKTFSAADSSPKAAYKASVNQLRQLIFYYRSNYEESTYSILWQTALTYVAIAALHDNEDPTWRSWFLLCMYGYETLRRPFRITESIGRALLTMTMRDTDITSDDARKLLDELKERGLSSNIEEGIRATFMGDLSMAPNNPEGARMENLASSFEEMALFKDFINVPGDSEMTQD</sequence>